<keyword evidence="4" id="KW-0206">Cytoskeleton</keyword>
<dbReference type="CTD" id="424557"/>
<sequence length="192" mass="22780">MQHIYRTTQNSYSSVYLSPGHLYDLGVRCCRFGSSGSLHLIYWDRINIWQPDMAQAAGQKTKEKEPINIVHQNAILCETIQKENKTQKLYTNYSINPFKKMYTLTGKPNSLHDSADGEEDDHFLRIIKRSYQEPVKKFEFPQTEAQEVGWYYTPLLPQDREDRRLHFPRQNSEITKYMDAAWRQKEQQENLQ</sequence>
<proteinExistence type="inferred from homology"/>
<dbReference type="OrthoDB" id="446290at2759"/>
<dbReference type="GO" id="GO:0097546">
    <property type="term" value="C:ciliary base"/>
    <property type="evidence" value="ECO:0007669"/>
    <property type="project" value="TreeGrafter"/>
</dbReference>
<evidence type="ECO:0000313" key="7">
    <source>
        <dbReference type="Proteomes" id="UP000694845"/>
    </source>
</evidence>
<evidence type="ECO:0000256" key="6">
    <source>
        <dbReference type="ARBA" id="ARBA00034777"/>
    </source>
</evidence>
<reference evidence="8" key="1">
    <citation type="submission" date="2025-08" db="UniProtKB">
        <authorList>
            <consortium name="RefSeq"/>
        </authorList>
    </citation>
    <scope>IDENTIFICATION</scope>
</reference>
<dbReference type="Pfam" id="PF14886">
    <property type="entry name" value="FAM183"/>
    <property type="match status" value="1"/>
</dbReference>
<dbReference type="PANTHER" id="PTHR33865:SF3">
    <property type="entry name" value="PROTEIN FAM183B"/>
    <property type="match status" value="1"/>
</dbReference>
<accession>A0A8B7Z1F4</accession>
<dbReference type="RefSeq" id="XP_022097236.1">
    <property type="nucleotide sequence ID" value="XM_022241544.1"/>
</dbReference>
<evidence type="ECO:0000256" key="2">
    <source>
        <dbReference type="ARBA" id="ARBA00004245"/>
    </source>
</evidence>
<dbReference type="InterPro" id="IPR029214">
    <property type="entry name" value="CFAP144"/>
</dbReference>
<keyword evidence="5" id="KW-0966">Cell projection</keyword>
<evidence type="ECO:0000256" key="1">
    <source>
        <dbReference type="ARBA" id="ARBA00004138"/>
    </source>
</evidence>
<name>A0A8B7Z1F4_ACAPL</name>
<evidence type="ECO:0000313" key="8">
    <source>
        <dbReference type="RefSeq" id="XP_022097236.1"/>
    </source>
</evidence>
<dbReference type="PANTHER" id="PTHR33865">
    <property type="entry name" value="PROTEIN FAM183B"/>
    <property type="match status" value="1"/>
</dbReference>
<comment type="subcellular location">
    <subcellularLocation>
        <location evidence="1">Cell projection</location>
        <location evidence="1">Cilium</location>
    </subcellularLocation>
    <subcellularLocation>
        <location evidence="2">Cytoplasm</location>
        <location evidence="2">Cytoskeleton</location>
    </subcellularLocation>
</comment>
<evidence type="ECO:0000256" key="3">
    <source>
        <dbReference type="ARBA" id="ARBA00022490"/>
    </source>
</evidence>
<keyword evidence="3" id="KW-0963">Cytoplasm</keyword>
<dbReference type="OMA" id="YHVNPNR"/>
<gene>
    <name evidence="8" type="primary">LOC110982831</name>
</gene>
<dbReference type="GeneID" id="110982831"/>
<dbReference type="GO" id="GO:0005856">
    <property type="term" value="C:cytoskeleton"/>
    <property type="evidence" value="ECO:0007669"/>
    <property type="project" value="UniProtKB-SubCell"/>
</dbReference>
<comment type="similarity">
    <text evidence="6">Belongs to the CFAP144 family.</text>
</comment>
<dbReference type="AlphaFoldDB" id="A0A8B7Z1F4"/>
<organism evidence="7 8">
    <name type="scientific">Acanthaster planci</name>
    <name type="common">Crown-of-thorns starfish</name>
    <dbReference type="NCBI Taxonomy" id="133434"/>
    <lineage>
        <taxon>Eukaryota</taxon>
        <taxon>Metazoa</taxon>
        <taxon>Echinodermata</taxon>
        <taxon>Eleutherozoa</taxon>
        <taxon>Asterozoa</taxon>
        <taxon>Asteroidea</taxon>
        <taxon>Valvatacea</taxon>
        <taxon>Valvatida</taxon>
        <taxon>Acanthasteridae</taxon>
        <taxon>Acanthaster</taxon>
    </lineage>
</organism>
<dbReference type="Proteomes" id="UP000694845">
    <property type="component" value="Unplaced"/>
</dbReference>
<dbReference type="KEGG" id="aplc:110982831"/>
<evidence type="ECO:0000256" key="5">
    <source>
        <dbReference type="ARBA" id="ARBA00023273"/>
    </source>
</evidence>
<evidence type="ECO:0000256" key="4">
    <source>
        <dbReference type="ARBA" id="ARBA00023212"/>
    </source>
</evidence>
<keyword evidence="7" id="KW-1185">Reference proteome</keyword>
<protein>
    <submittedName>
        <fullName evidence="8">Protein FAM183B-like</fullName>
    </submittedName>
</protein>